<feature type="region of interest" description="Disordered" evidence="1">
    <location>
        <begin position="1"/>
        <end position="44"/>
    </location>
</feature>
<comment type="caution">
    <text evidence="3">The sequence shown here is derived from an EMBL/GenBank/DDBJ whole genome shotgun (WGS) entry which is preliminary data.</text>
</comment>
<feature type="compositionally biased region" description="Basic and acidic residues" evidence="1">
    <location>
        <begin position="59"/>
        <end position="82"/>
    </location>
</feature>
<dbReference type="GO" id="GO:0008179">
    <property type="term" value="F:adenylate cyclase binding"/>
    <property type="evidence" value="ECO:0007669"/>
    <property type="project" value="TreeGrafter"/>
</dbReference>
<feature type="region of interest" description="Disordered" evidence="1">
    <location>
        <begin position="56"/>
        <end position="82"/>
    </location>
</feature>
<dbReference type="GO" id="GO:0005737">
    <property type="term" value="C:cytoplasm"/>
    <property type="evidence" value="ECO:0007669"/>
    <property type="project" value="TreeGrafter"/>
</dbReference>
<protein>
    <recommendedName>
        <fullName evidence="5">Transmembrane protein</fullName>
    </recommendedName>
</protein>
<reference evidence="3" key="1">
    <citation type="submission" date="2023-10" db="EMBL/GenBank/DDBJ databases">
        <title>Chromosome-level genome of the transformable northern wattle, Acacia crassicarpa.</title>
        <authorList>
            <person name="Massaro I."/>
            <person name="Sinha N.R."/>
            <person name="Poethig S."/>
            <person name="Leichty A.R."/>
        </authorList>
    </citation>
    <scope>NUCLEOTIDE SEQUENCE</scope>
    <source>
        <strain evidence="3">Acra3RX</strain>
        <tissue evidence="3">Leaf</tissue>
    </source>
</reference>
<dbReference type="Proteomes" id="UP001293593">
    <property type="component" value="Unassembled WGS sequence"/>
</dbReference>
<feature type="transmembrane region" description="Helical" evidence="2">
    <location>
        <begin position="121"/>
        <end position="138"/>
    </location>
</feature>
<proteinExistence type="predicted"/>
<gene>
    <name evidence="3" type="ORF">QN277_005056</name>
</gene>
<evidence type="ECO:0000256" key="1">
    <source>
        <dbReference type="SAM" id="MobiDB-lite"/>
    </source>
</evidence>
<feature type="compositionally biased region" description="Low complexity" evidence="1">
    <location>
        <begin position="24"/>
        <end position="35"/>
    </location>
</feature>
<organism evidence="3 4">
    <name type="scientific">Acacia crassicarpa</name>
    <name type="common">northern wattle</name>
    <dbReference type="NCBI Taxonomy" id="499986"/>
    <lineage>
        <taxon>Eukaryota</taxon>
        <taxon>Viridiplantae</taxon>
        <taxon>Streptophyta</taxon>
        <taxon>Embryophyta</taxon>
        <taxon>Tracheophyta</taxon>
        <taxon>Spermatophyta</taxon>
        <taxon>Magnoliopsida</taxon>
        <taxon>eudicotyledons</taxon>
        <taxon>Gunneridae</taxon>
        <taxon>Pentapetalae</taxon>
        <taxon>rosids</taxon>
        <taxon>fabids</taxon>
        <taxon>Fabales</taxon>
        <taxon>Fabaceae</taxon>
        <taxon>Caesalpinioideae</taxon>
        <taxon>mimosoid clade</taxon>
        <taxon>Acacieae</taxon>
        <taxon>Acacia</taxon>
    </lineage>
</organism>
<evidence type="ECO:0008006" key="5">
    <source>
        <dbReference type="Google" id="ProtNLM"/>
    </source>
</evidence>
<name>A0AAE1MAP5_9FABA</name>
<dbReference type="InterPro" id="IPR001837">
    <property type="entry name" value="Adenylate_cyclase-assoc_CAP"/>
</dbReference>
<accession>A0AAE1MAP5</accession>
<evidence type="ECO:0000313" key="3">
    <source>
        <dbReference type="EMBL" id="KAK4258625.1"/>
    </source>
</evidence>
<dbReference type="GO" id="GO:0019933">
    <property type="term" value="P:cAMP-mediated signaling"/>
    <property type="evidence" value="ECO:0007669"/>
    <property type="project" value="TreeGrafter"/>
</dbReference>
<evidence type="ECO:0000313" key="4">
    <source>
        <dbReference type="Proteomes" id="UP001293593"/>
    </source>
</evidence>
<feature type="transmembrane region" description="Helical" evidence="2">
    <location>
        <begin position="144"/>
        <end position="162"/>
    </location>
</feature>
<keyword evidence="2" id="KW-1133">Transmembrane helix</keyword>
<keyword evidence="2" id="KW-0472">Membrane</keyword>
<dbReference type="GO" id="GO:0007015">
    <property type="term" value="P:actin filament organization"/>
    <property type="evidence" value="ECO:0007669"/>
    <property type="project" value="TreeGrafter"/>
</dbReference>
<dbReference type="PANTHER" id="PTHR10652">
    <property type="entry name" value="ADENYLYL CYCLASE-ASSOCIATED PROTEIN"/>
    <property type="match status" value="1"/>
</dbReference>
<dbReference type="EMBL" id="JAWXYG010000011">
    <property type="protein sequence ID" value="KAK4258625.1"/>
    <property type="molecule type" value="Genomic_DNA"/>
</dbReference>
<dbReference type="PANTHER" id="PTHR10652:SF0">
    <property type="entry name" value="ADENYLYL CYCLASE-ASSOCIATED PROTEIN"/>
    <property type="match status" value="1"/>
</dbReference>
<evidence type="ECO:0000256" key="2">
    <source>
        <dbReference type="SAM" id="Phobius"/>
    </source>
</evidence>
<keyword evidence="4" id="KW-1185">Reference proteome</keyword>
<sequence length="204" mass="22229">MEGNNNNEGALSAPAPLPPPPTPLLSSESSHASSSKPKEGMSAVFQQINTGNVTSGLRKVRDDMKAKNRADRTETVGASEKDTRVRSQAFEIVNSNGVEVQCQQTLEDGLLMCMRCSFNDGLFCVGVCTMIAAGFALGGRILDLLVLVLLILLPYVFFRLILPLVFMGAREGWPAVQQVLLDRWYSLINPFRQLFGLQPLVCGV</sequence>
<dbReference type="GO" id="GO:0003779">
    <property type="term" value="F:actin binding"/>
    <property type="evidence" value="ECO:0007669"/>
    <property type="project" value="InterPro"/>
</dbReference>
<keyword evidence="2" id="KW-0812">Transmembrane</keyword>
<dbReference type="AlphaFoldDB" id="A0AAE1MAP5"/>